<evidence type="ECO:0000313" key="22">
    <source>
        <dbReference type="Proteomes" id="UP000317494"/>
    </source>
</evidence>
<dbReference type="SMART" id="SM00091">
    <property type="entry name" value="PAS"/>
    <property type="match status" value="1"/>
</dbReference>
<dbReference type="GO" id="GO:0035556">
    <property type="term" value="P:intracellular signal transduction"/>
    <property type="evidence" value="ECO:0007669"/>
    <property type="project" value="InterPro"/>
</dbReference>
<dbReference type="SUPFAM" id="SSF55073">
    <property type="entry name" value="Nucleotide cyclase"/>
    <property type="match status" value="1"/>
</dbReference>
<feature type="coiled-coil region" evidence="17">
    <location>
        <begin position="115"/>
        <end position="142"/>
    </location>
</feature>
<dbReference type="NCBIfam" id="TIGR00229">
    <property type="entry name" value="sensory_box"/>
    <property type="match status" value="1"/>
</dbReference>
<dbReference type="InterPro" id="IPR018297">
    <property type="entry name" value="A/G_cyclase_CS"/>
</dbReference>
<evidence type="ECO:0000256" key="9">
    <source>
        <dbReference type="ARBA" id="ARBA00022989"/>
    </source>
</evidence>
<evidence type="ECO:0000259" key="19">
    <source>
        <dbReference type="PROSITE" id="PS50112"/>
    </source>
</evidence>
<evidence type="ECO:0000256" key="13">
    <source>
        <dbReference type="ARBA" id="ARBA00023180"/>
    </source>
</evidence>
<dbReference type="PROSITE" id="PS50112">
    <property type="entry name" value="PAS"/>
    <property type="match status" value="1"/>
</dbReference>
<gene>
    <name evidence="21" type="ORF">SeMB42_g02461</name>
</gene>
<evidence type="ECO:0000256" key="16">
    <source>
        <dbReference type="RuleBase" id="RU000405"/>
    </source>
</evidence>
<keyword evidence="7" id="KW-0418">Kinase</keyword>
<accession>A0A507DDZ9</accession>
<dbReference type="FunFam" id="3.30.70.1230:FF:000004">
    <property type="entry name" value="Guanylate cyclase"/>
    <property type="match status" value="1"/>
</dbReference>
<keyword evidence="14 16" id="KW-0456">Lyase</keyword>
<dbReference type="SUPFAM" id="SSF55785">
    <property type="entry name" value="PYP-like sensor domain (PAS domain)"/>
    <property type="match status" value="1"/>
</dbReference>
<feature type="coiled-coil region" evidence="17">
    <location>
        <begin position="474"/>
        <end position="508"/>
    </location>
</feature>
<keyword evidence="15" id="KW-0141">cGMP biosynthesis</keyword>
<dbReference type="GO" id="GO:0005525">
    <property type="term" value="F:GTP binding"/>
    <property type="evidence" value="ECO:0007669"/>
    <property type="project" value="UniProtKB-KW"/>
</dbReference>
<dbReference type="PANTHER" id="PTHR11920:SF335">
    <property type="entry name" value="GUANYLATE CYCLASE"/>
    <property type="match status" value="1"/>
</dbReference>
<dbReference type="VEuPathDB" id="FungiDB:SeMB42_g02461"/>
<keyword evidence="11" id="KW-0472">Membrane</keyword>
<dbReference type="GO" id="GO:0004383">
    <property type="term" value="F:guanylate cyclase activity"/>
    <property type="evidence" value="ECO:0007669"/>
    <property type="project" value="UniProtKB-EC"/>
</dbReference>
<dbReference type="InterPro" id="IPR001054">
    <property type="entry name" value="A/G_cyclase"/>
</dbReference>
<dbReference type="Pfam" id="PF13426">
    <property type="entry name" value="PAS_9"/>
    <property type="match status" value="1"/>
</dbReference>
<evidence type="ECO:0000256" key="1">
    <source>
        <dbReference type="ARBA" id="ARBA00004479"/>
    </source>
</evidence>
<dbReference type="EC" id="4.6.1.2" evidence="2"/>
<evidence type="ECO:0000256" key="7">
    <source>
        <dbReference type="ARBA" id="ARBA00022777"/>
    </source>
</evidence>
<evidence type="ECO:0000256" key="18">
    <source>
        <dbReference type="SAM" id="MobiDB-lite"/>
    </source>
</evidence>
<dbReference type="FunFam" id="3.30.450.20:FF:000060">
    <property type="entry name" value="Sensor protein FixL"/>
    <property type="match status" value="1"/>
</dbReference>
<dbReference type="GO" id="GO:0005886">
    <property type="term" value="C:plasma membrane"/>
    <property type="evidence" value="ECO:0007669"/>
    <property type="project" value="TreeGrafter"/>
</dbReference>
<keyword evidence="17" id="KW-0175">Coiled coil</keyword>
<keyword evidence="4" id="KW-0812">Transmembrane</keyword>
<sequence>MPRSRISDTPPRYRGNKSTRRHSRAQTPSMPHRLSASNNPNANVSAAPVASIAVTAAGDRCPLRPSIAGVDESSEPLGRVRDRLSVSSAKSAVGPEINDLGEFREDLACETRTIFSSLREECRHIEDNIRDAERDVEHKEDEAFIIRASEVELQRLMGLQSAERKKKREAFEKLISARTERQKAKFTMKRLMRDTKARDVKIQQQEALVKATLDLKTALSHRRQAFEMSMNGTEARHIKQLQLMAAAQDRRIAHEKRISNLEVKHMSEEARAASTKKFAVFLTHRKAMDKRLSDHLREIQRLEMKHAKERFDCEFLGFEEIATQKMNHGQEVEDTECQHLVELHRAKDKLRSYCETAKLMQIESAHKAEMRRIVMQHKAIIKQVKEAQRARMQDGFGSTVGRSRGASLGHSRTGSDSSMASRAESAFSGASNFSGNNNEASLNSAVKSLGVDTESEESLDDVHKAVAQLTTQQRASLDATERNVAERLRELEENQDLEMKTIRSAQEIEITELKATQEKEVKMEEVIRDSEYKMLLERKLLNAVLDTCIDGIITIDPIGTILRFNCSAEKQFGYTAREVLGNNIKMLMPESFAKNHDQYLINYLTTGVRKVLGSGRRVQGKRKDGSFFPVHLSISEVKEDSAHVFTGIVRDLTAEVEAECQAKESEAKKQAELQALITELDASKARSDALLSQMLPPAIATSLKDGIPVQPQAFERATVFFSDIVGFTSLASQCSPMEIVGILNDLYTMFDEVISQYDAYKVETIGDAYMVVSGVPNPNGVKHAGEIATMALHLLSAVGKYQVRGKPDYKLSIRIGMNSGPVVAGVVGQKMPRYCLFGDTVNVASRMESTGAPMRIQISETTFVKLNTIGGYKTTFRGETSVKGKGQMKTYWLTGKDDFPYELPPQ</sequence>
<evidence type="ECO:0000256" key="3">
    <source>
        <dbReference type="ARBA" id="ARBA00022679"/>
    </source>
</evidence>
<dbReference type="CDD" id="cd00130">
    <property type="entry name" value="PAS"/>
    <property type="match status" value="1"/>
</dbReference>
<evidence type="ECO:0000256" key="5">
    <source>
        <dbReference type="ARBA" id="ARBA00022729"/>
    </source>
</evidence>
<dbReference type="GO" id="GO:0016301">
    <property type="term" value="F:kinase activity"/>
    <property type="evidence" value="ECO:0007669"/>
    <property type="project" value="UniProtKB-KW"/>
</dbReference>
<evidence type="ECO:0000256" key="15">
    <source>
        <dbReference type="ARBA" id="ARBA00023293"/>
    </source>
</evidence>
<keyword evidence="9" id="KW-1133">Transmembrane helix</keyword>
<evidence type="ECO:0000256" key="12">
    <source>
        <dbReference type="ARBA" id="ARBA00023170"/>
    </source>
</evidence>
<keyword evidence="6" id="KW-0547">Nucleotide-binding</keyword>
<keyword evidence="12" id="KW-0675">Receptor</keyword>
<dbReference type="PANTHER" id="PTHR11920">
    <property type="entry name" value="GUANYLYL CYCLASE"/>
    <property type="match status" value="1"/>
</dbReference>
<feature type="compositionally biased region" description="Basic residues" evidence="18">
    <location>
        <begin position="14"/>
        <end position="24"/>
    </location>
</feature>
<evidence type="ECO:0000256" key="10">
    <source>
        <dbReference type="ARBA" id="ARBA00023134"/>
    </source>
</evidence>
<organism evidence="21 22">
    <name type="scientific">Synchytrium endobioticum</name>
    <dbReference type="NCBI Taxonomy" id="286115"/>
    <lineage>
        <taxon>Eukaryota</taxon>
        <taxon>Fungi</taxon>
        <taxon>Fungi incertae sedis</taxon>
        <taxon>Chytridiomycota</taxon>
        <taxon>Chytridiomycota incertae sedis</taxon>
        <taxon>Chytridiomycetes</taxon>
        <taxon>Synchytriales</taxon>
        <taxon>Synchytriaceae</taxon>
        <taxon>Synchytrium</taxon>
    </lineage>
</organism>
<dbReference type="SMART" id="SM00044">
    <property type="entry name" value="CYCc"/>
    <property type="match status" value="1"/>
</dbReference>
<dbReference type="InterPro" id="IPR035965">
    <property type="entry name" value="PAS-like_dom_sf"/>
</dbReference>
<dbReference type="Proteomes" id="UP000317494">
    <property type="component" value="Unassembled WGS sequence"/>
</dbReference>
<dbReference type="Pfam" id="PF00211">
    <property type="entry name" value="Guanylate_cyc"/>
    <property type="match status" value="1"/>
</dbReference>
<keyword evidence="13" id="KW-0325">Glycoprotein</keyword>
<dbReference type="GO" id="GO:0001653">
    <property type="term" value="F:peptide receptor activity"/>
    <property type="evidence" value="ECO:0007669"/>
    <property type="project" value="TreeGrafter"/>
</dbReference>
<dbReference type="PROSITE" id="PS00452">
    <property type="entry name" value="GUANYLATE_CYCLASE_1"/>
    <property type="match status" value="1"/>
</dbReference>
<feature type="domain" description="PAS" evidence="19">
    <location>
        <begin position="537"/>
        <end position="607"/>
    </location>
</feature>
<evidence type="ECO:0000256" key="17">
    <source>
        <dbReference type="SAM" id="Coils"/>
    </source>
</evidence>
<keyword evidence="3" id="KW-0808">Transferase</keyword>
<keyword evidence="22" id="KW-1185">Reference proteome</keyword>
<evidence type="ECO:0000256" key="14">
    <source>
        <dbReference type="ARBA" id="ARBA00023239"/>
    </source>
</evidence>
<dbReference type="InterPro" id="IPR000014">
    <property type="entry name" value="PAS"/>
</dbReference>
<evidence type="ECO:0000256" key="4">
    <source>
        <dbReference type="ARBA" id="ARBA00022692"/>
    </source>
</evidence>
<proteinExistence type="inferred from homology"/>
<dbReference type="Gene3D" id="6.10.250.780">
    <property type="match status" value="1"/>
</dbReference>
<dbReference type="AlphaFoldDB" id="A0A507DDZ9"/>
<evidence type="ECO:0000256" key="11">
    <source>
        <dbReference type="ARBA" id="ARBA00023136"/>
    </source>
</evidence>
<dbReference type="InterPro" id="IPR029787">
    <property type="entry name" value="Nucleotide_cyclase"/>
</dbReference>
<dbReference type="CDD" id="cd07302">
    <property type="entry name" value="CHD"/>
    <property type="match status" value="1"/>
</dbReference>
<dbReference type="Gene3D" id="3.30.450.20">
    <property type="entry name" value="PAS domain"/>
    <property type="match status" value="1"/>
</dbReference>
<feature type="region of interest" description="Disordered" evidence="18">
    <location>
        <begin position="1"/>
        <end position="42"/>
    </location>
</feature>
<dbReference type="EMBL" id="QEAN01000076">
    <property type="protein sequence ID" value="TPX49824.1"/>
    <property type="molecule type" value="Genomic_DNA"/>
</dbReference>
<keyword evidence="5" id="KW-0732">Signal</keyword>
<comment type="caution">
    <text evidence="21">The sequence shown here is derived from an EMBL/GenBank/DDBJ whole genome shotgun (WGS) entry which is preliminary data.</text>
</comment>
<feature type="domain" description="Guanylate cyclase" evidence="20">
    <location>
        <begin position="718"/>
        <end position="848"/>
    </location>
</feature>
<dbReference type="InterPro" id="IPR011645">
    <property type="entry name" value="HNOB_dom_associated"/>
</dbReference>
<evidence type="ECO:0000256" key="2">
    <source>
        <dbReference type="ARBA" id="ARBA00012202"/>
    </source>
</evidence>
<dbReference type="STRING" id="286115.A0A507DDZ9"/>
<dbReference type="GO" id="GO:0005524">
    <property type="term" value="F:ATP binding"/>
    <property type="evidence" value="ECO:0007669"/>
    <property type="project" value="UniProtKB-KW"/>
</dbReference>
<reference evidence="21 22" key="1">
    <citation type="journal article" date="2019" name="Sci. Rep.">
        <title>Comparative genomics of chytrid fungi reveal insights into the obligate biotrophic and pathogenic lifestyle of Synchytrium endobioticum.</title>
        <authorList>
            <person name="van de Vossenberg B.T.L.H."/>
            <person name="Warris S."/>
            <person name="Nguyen H.D.T."/>
            <person name="van Gent-Pelzer M.P.E."/>
            <person name="Joly D.L."/>
            <person name="van de Geest H.C."/>
            <person name="Bonants P.J.M."/>
            <person name="Smith D.S."/>
            <person name="Levesque C.A."/>
            <person name="van der Lee T.A.J."/>
        </authorList>
    </citation>
    <scope>NUCLEOTIDE SEQUENCE [LARGE SCALE GENOMIC DNA]</scope>
    <source>
        <strain evidence="21 22">MB42</strain>
    </source>
</reference>
<comment type="subcellular location">
    <subcellularLocation>
        <location evidence="1">Membrane</location>
        <topology evidence="1">Single-pass type I membrane protein</topology>
    </subcellularLocation>
</comment>
<dbReference type="Gene3D" id="3.30.70.1230">
    <property type="entry name" value="Nucleotide cyclase"/>
    <property type="match status" value="1"/>
</dbReference>
<protein>
    <recommendedName>
        <fullName evidence="2">guanylate cyclase</fullName>
        <ecNumber evidence="2">4.6.1.2</ecNumber>
    </recommendedName>
</protein>
<dbReference type="GO" id="GO:0007168">
    <property type="term" value="P:receptor guanylyl cyclase signaling pathway"/>
    <property type="evidence" value="ECO:0007669"/>
    <property type="project" value="TreeGrafter"/>
</dbReference>
<evidence type="ECO:0000259" key="20">
    <source>
        <dbReference type="PROSITE" id="PS50125"/>
    </source>
</evidence>
<keyword evidence="10" id="KW-0342">GTP-binding</keyword>
<dbReference type="InterPro" id="IPR050401">
    <property type="entry name" value="Cyclic_nucleotide_synthase"/>
</dbReference>
<name>A0A507DDZ9_9FUNG</name>
<dbReference type="GO" id="GO:0004016">
    <property type="term" value="F:adenylate cyclase activity"/>
    <property type="evidence" value="ECO:0007669"/>
    <property type="project" value="TreeGrafter"/>
</dbReference>
<dbReference type="Pfam" id="PF07701">
    <property type="entry name" value="HNOBA"/>
    <property type="match status" value="1"/>
</dbReference>
<feature type="compositionally biased region" description="Polar residues" evidence="18">
    <location>
        <begin position="410"/>
        <end position="420"/>
    </location>
</feature>
<feature type="region of interest" description="Disordered" evidence="18">
    <location>
        <begin position="396"/>
        <end position="423"/>
    </location>
</feature>
<evidence type="ECO:0000313" key="21">
    <source>
        <dbReference type="EMBL" id="TPX49824.1"/>
    </source>
</evidence>
<keyword evidence="8" id="KW-0067">ATP-binding</keyword>
<evidence type="ECO:0000256" key="8">
    <source>
        <dbReference type="ARBA" id="ARBA00022840"/>
    </source>
</evidence>
<comment type="similarity">
    <text evidence="16">Belongs to the adenylyl cyclase class-4/guanylyl cyclase family.</text>
</comment>
<evidence type="ECO:0000256" key="6">
    <source>
        <dbReference type="ARBA" id="ARBA00022741"/>
    </source>
</evidence>
<dbReference type="PROSITE" id="PS50125">
    <property type="entry name" value="GUANYLATE_CYCLASE_2"/>
    <property type="match status" value="1"/>
</dbReference>
<feature type="coiled-coil region" evidence="17">
    <location>
        <begin position="244"/>
        <end position="305"/>
    </location>
</feature>